<dbReference type="SUPFAM" id="SSF51735">
    <property type="entry name" value="NAD(P)-binding Rossmann-fold domains"/>
    <property type="match status" value="1"/>
</dbReference>
<evidence type="ECO:0000256" key="4">
    <source>
        <dbReference type="ARBA" id="ARBA00022692"/>
    </source>
</evidence>
<evidence type="ECO:0000256" key="1">
    <source>
        <dbReference type="ARBA" id="ARBA00004141"/>
    </source>
</evidence>
<dbReference type="AlphaFoldDB" id="A0A7R9IXG7"/>
<evidence type="ECO:0000256" key="2">
    <source>
        <dbReference type="ARBA" id="ARBA00005928"/>
    </source>
</evidence>
<feature type="transmembrane region" description="Helical" evidence="10">
    <location>
        <begin position="801"/>
        <end position="825"/>
    </location>
</feature>
<dbReference type="InterPro" id="IPR036291">
    <property type="entry name" value="NAD(P)-bd_dom_sf"/>
</dbReference>
<feature type="domain" description="Fatty acyl-CoA reductase C-terminal" evidence="11">
    <location>
        <begin position="812"/>
        <end position="902"/>
    </location>
</feature>
<protein>
    <recommendedName>
        <fullName evidence="10">Fatty acyl-CoA reductase</fullName>
        <ecNumber evidence="10">1.2.1.84</ecNumber>
    </recommendedName>
</protein>
<gene>
    <name evidence="13" type="ORF">TCMB3V08_LOCUS1436</name>
</gene>
<keyword evidence="8 10" id="KW-0472">Membrane</keyword>
<evidence type="ECO:0000256" key="9">
    <source>
        <dbReference type="ARBA" id="ARBA00052530"/>
    </source>
</evidence>
<dbReference type="InterPro" id="IPR033640">
    <property type="entry name" value="FAR_C"/>
</dbReference>
<dbReference type="GO" id="GO:0005777">
    <property type="term" value="C:peroxisome"/>
    <property type="evidence" value="ECO:0007669"/>
    <property type="project" value="TreeGrafter"/>
</dbReference>
<dbReference type="CDD" id="cd05236">
    <property type="entry name" value="FAR-N_SDR_e"/>
    <property type="match status" value="1"/>
</dbReference>
<sequence length="968" mass="108107">MSSSPWWTFTTSVIGRTATKYVVIYGSVPFGTTCSLYYRRQCSACICMNYSSTVASLVLTYSSKLTSDSQHLAPKKPWGYCSGVDAFVCLSGVLNVLPTPQGHTAPMLTSRSAAIWGRRPQAPHVEILVTPYSLYDVGKPGVFSTGIRKLAPSFMLTNRQDISARESEETRDIMILNDERQDWEVGGKWNIQGYPGEEWLWVHRGSTGRSKSSKGIAESIIFKVESQGNPISWSSSIDGSCTLTGLSVDARLGNSALKGGVLLQKRNSVKNGGEFKLIIYRSAKLSLSSPTDGGGPVGIALLLADDMDSCLIVGAYCTPDRDLSPDIPIIGSLVYCERDSLDDMATEPGYYVLHVLVPIQVFRIFSLIGEKPPPVHLTEIRTSISPSSAVELNTTSALANYATEVDKWVVEGEMSIVECRMFVLVIQDGGMEGETSIVECRMFVLVIQDGGMEGETSIVEWYRDKRVFVTGGTGFMGKVLLEKLLRSCPDVHRIYILVRPKRGVAPSTRVEEITKLPLFEKLRATNPGALKKLTALEGDITLPDLGLSEENRRLLAEEVDIVFHCAASLRLEAEIKLAVEHNTLATLRLLQLCREMKNLQALIHLSTAFCHCEQYELEEKVYPTPADPHDVIKLVQWLDDDTLRNITPRLLGPHPNCYTYSKRLAETLVAQEKDHMPVAIIRPSAVLPVYKDPLPGWVDTLNGPIGVLVGAGKGVIRSMMCNPSYQAEMIPVDIAINAMIAVAYKTATHKEEEVPVYNLTSSTYVHITWGEMLDKGKKCVYDYPFEGVAWYPDGNARTNKILHNLCIIFMLILPSYLIDFLLTLARQKRFMVRLQKRIRVGLGVLEHFTTTKWRFKMSRVINMSESMSDMDKELFYITNVKQDIDKYMLDCILGARQYLMKEPLSSLPSARIHLKRMYYLDRVMTVLFYCLLGWLLLQGINTARFCLEYSSHGLRGIPLLRGIAPSFS</sequence>
<dbReference type="Gene3D" id="3.40.50.720">
    <property type="entry name" value="NAD(P)-binding Rossmann-like Domain"/>
    <property type="match status" value="1"/>
</dbReference>
<dbReference type="GO" id="GO:0035336">
    <property type="term" value="P:long-chain fatty-acyl-CoA metabolic process"/>
    <property type="evidence" value="ECO:0007669"/>
    <property type="project" value="TreeGrafter"/>
</dbReference>
<keyword evidence="4 10" id="KW-0812">Transmembrane</keyword>
<dbReference type="EMBL" id="OE179390">
    <property type="protein sequence ID" value="CAD7568681.1"/>
    <property type="molecule type" value="Genomic_DNA"/>
</dbReference>
<evidence type="ECO:0000259" key="12">
    <source>
        <dbReference type="Pfam" id="PF07993"/>
    </source>
</evidence>
<dbReference type="GO" id="GO:0016020">
    <property type="term" value="C:membrane"/>
    <property type="evidence" value="ECO:0007669"/>
    <property type="project" value="UniProtKB-SubCell"/>
</dbReference>
<dbReference type="Pfam" id="PF03015">
    <property type="entry name" value="Sterile"/>
    <property type="match status" value="1"/>
</dbReference>
<evidence type="ECO:0000313" key="13">
    <source>
        <dbReference type="EMBL" id="CAD7568681.1"/>
    </source>
</evidence>
<keyword evidence="6 10" id="KW-1133">Transmembrane helix</keyword>
<evidence type="ECO:0000256" key="6">
    <source>
        <dbReference type="ARBA" id="ARBA00022989"/>
    </source>
</evidence>
<proteinExistence type="inferred from homology"/>
<keyword evidence="7 10" id="KW-0443">Lipid metabolism</keyword>
<keyword evidence="3 10" id="KW-0444">Lipid biosynthesis</keyword>
<dbReference type="GO" id="GO:0102965">
    <property type="term" value="F:alcohol-forming long-chain fatty acyl-CoA reductase activity"/>
    <property type="evidence" value="ECO:0007669"/>
    <property type="project" value="UniProtKB-EC"/>
</dbReference>
<evidence type="ECO:0000256" key="7">
    <source>
        <dbReference type="ARBA" id="ARBA00023098"/>
    </source>
</evidence>
<dbReference type="GO" id="GO:0080019">
    <property type="term" value="F:alcohol-forming very long-chain fatty acyl-CoA reductase activity"/>
    <property type="evidence" value="ECO:0007669"/>
    <property type="project" value="InterPro"/>
</dbReference>
<dbReference type="EC" id="1.2.1.84" evidence="10"/>
<dbReference type="CDD" id="cd09071">
    <property type="entry name" value="FAR_C"/>
    <property type="match status" value="1"/>
</dbReference>
<reference evidence="13" key="1">
    <citation type="submission" date="2020-11" db="EMBL/GenBank/DDBJ databases">
        <authorList>
            <person name="Tran Van P."/>
        </authorList>
    </citation>
    <scope>NUCLEOTIDE SEQUENCE</scope>
</reference>
<dbReference type="PANTHER" id="PTHR11011:SF12">
    <property type="entry name" value="FATTY ACYL-COA REDUCTASE"/>
    <property type="match status" value="1"/>
</dbReference>
<feature type="transmembrane region" description="Helical" evidence="10">
    <location>
        <begin position="919"/>
        <end position="937"/>
    </location>
</feature>
<evidence type="ECO:0000256" key="3">
    <source>
        <dbReference type="ARBA" id="ARBA00022516"/>
    </source>
</evidence>
<feature type="domain" description="Thioester reductase (TE)" evidence="12">
    <location>
        <begin position="469"/>
        <end position="739"/>
    </location>
</feature>
<dbReference type="PANTHER" id="PTHR11011">
    <property type="entry name" value="MALE STERILITY PROTEIN 2-RELATED"/>
    <property type="match status" value="1"/>
</dbReference>
<evidence type="ECO:0000256" key="10">
    <source>
        <dbReference type="RuleBase" id="RU363097"/>
    </source>
</evidence>
<keyword evidence="5 10" id="KW-0521">NADP</keyword>
<comment type="similarity">
    <text evidence="2 10">Belongs to the fatty acyl-CoA reductase family.</text>
</comment>
<comment type="function">
    <text evidence="10">Catalyzes the reduction of fatty acyl-CoA to fatty alcohols.</text>
</comment>
<dbReference type="InterPro" id="IPR026055">
    <property type="entry name" value="FAR"/>
</dbReference>
<evidence type="ECO:0000256" key="8">
    <source>
        <dbReference type="ARBA" id="ARBA00023136"/>
    </source>
</evidence>
<dbReference type="InterPro" id="IPR013120">
    <property type="entry name" value="FAR_NAD-bd"/>
</dbReference>
<accession>A0A7R9IXG7</accession>
<organism evidence="13">
    <name type="scientific">Timema californicum</name>
    <name type="common">California timema</name>
    <name type="synonym">Walking stick</name>
    <dbReference type="NCBI Taxonomy" id="61474"/>
    <lineage>
        <taxon>Eukaryota</taxon>
        <taxon>Metazoa</taxon>
        <taxon>Ecdysozoa</taxon>
        <taxon>Arthropoda</taxon>
        <taxon>Hexapoda</taxon>
        <taxon>Insecta</taxon>
        <taxon>Pterygota</taxon>
        <taxon>Neoptera</taxon>
        <taxon>Polyneoptera</taxon>
        <taxon>Phasmatodea</taxon>
        <taxon>Timematodea</taxon>
        <taxon>Timematoidea</taxon>
        <taxon>Timematidae</taxon>
        <taxon>Timema</taxon>
    </lineage>
</organism>
<dbReference type="Pfam" id="PF07993">
    <property type="entry name" value="NAD_binding_4"/>
    <property type="match status" value="1"/>
</dbReference>
<dbReference type="FunFam" id="3.40.50.720:FF:000143">
    <property type="entry name" value="Fatty acyl-CoA reductase"/>
    <property type="match status" value="1"/>
</dbReference>
<evidence type="ECO:0000259" key="11">
    <source>
        <dbReference type="Pfam" id="PF03015"/>
    </source>
</evidence>
<comment type="subcellular location">
    <subcellularLocation>
        <location evidence="1">Membrane</location>
        <topology evidence="1">Multi-pass membrane protein</topology>
    </subcellularLocation>
</comment>
<keyword evidence="10" id="KW-0560">Oxidoreductase</keyword>
<evidence type="ECO:0000256" key="5">
    <source>
        <dbReference type="ARBA" id="ARBA00022857"/>
    </source>
</evidence>
<comment type="catalytic activity">
    <reaction evidence="9 10">
        <text>a long-chain fatty acyl-CoA + 2 NADPH + 2 H(+) = a long-chain primary fatty alcohol + 2 NADP(+) + CoA</text>
        <dbReference type="Rhea" id="RHEA:52716"/>
        <dbReference type="ChEBI" id="CHEBI:15378"/>
        <dbReference type="ChEBI" id="CHEBI:57287"/>
        <dbReference type="ChEBI" id="CHEBI:57783"/>
        <dbReference type="ChEBI" id="CHEBI:58349"/>
        <dbReference type="ChEBI" id="CHEBI:77396"/>
        <dbReference type="ChEBI" id="CHEBI:83139"/>
        <dbReference type="EC" id="1.2.1.84"/>
    </reaction>
</comment>
<name>A0A7R9IXG7_TIMCA</name>